<accession>A0ABS7FFK3</accession>
<dbReference type="EMBL" id="JAHDTB010000010">
    <property type="protein sequence ID" value="MBW8288556.1"/>
    <property type="molecule type" value="Genomic_DNA"/>
</dbReference>
<dbReference type="Pfam" id="PF02090">
    <property type="entry name" value="SPAM"/>
    <property type="match status" value="1"/>
</dbReference>
<evidence type="ECO:0000256" key="1">
    <source>
        <dbReference type="SAM" id="Coils"/>
    </source>
</evidence>
<dbReference type="InterPro" id="IPR002954">
    <property type="entry name" value="Salm_SPAgM"/>
</dbReference>
<keyword evidence="1" id="KW-0175">Coiled coil</keyword>
<dbReference type="PRINTS" id="PR01227">
    <property type="entry name" value="SSPAMPROTEIN"/>
</dbReference>
<sequence>MRSPIELGPLLSRCQAEQRRCDSELAQLAREDGQLEARQRDLDGQGEGLRRLLLAQRPAGAALDRGQLFALLRKQAVLRRQLQNLDLQREQAREQRLQLAERRERQAALRRQWLRKEEKYQRWMQLQRRRRRLLGLRQEEIEQEEMTTWQA</sequence>
<organism evidence="2 3">
    <name type="scientific">Chromobacterium subtsugae</name>
    <dbReference type="NCBI Taxonomy" id="251747"/>
    <lineage>
        <taxon>Bacteria</taxon>
        <taxon>Pseudomonadati</taxon>
        <taxon>Pseudomonadota</taxon>
        <taxon>Betaproteobacteria</taxon>
        <taxon>Neisseriales</taxon>
        <taxon>Chromobacteriaceae</taxon>
        <taxon>Chromobacterium</taxon>
    </lineage>
</organism>
<dbReference type="Proteomes" id="UP000711178">
    <property type="component" value="Unassembled WGS sequence"/>
</dbReference>
<keyword evidence="3" id="KW-1185">Reference proteome</keyword>
<evidence type="ECO:0008006" key="4">
    <source>
        <dbReference type="Google" id="ProtNLM"/>
    </source>
</evidence>
<gene>
    <name evidence="2" type="ORF">KIF53_13045</name>
</gene>
<evidence type="ECO:0000313" key="2">
    <source>
        <dbReference type="EMBL" id="MBW8288556.1"/>
    </source>
</evidence>
<evidence type="ECO:0000313" key="3">
    <source>
        <dbReference type="Proteomes" id="UP000711178"/>
    </source>
</evidence>
<proteinExistence type="predicted"/>
<protein>
    <recommendedName>
        <fullName evidence="4">Type III secretion system protein SpaM</fullName>
    </recommendedName>
</protein>
<comment type="caution">
    <text evidence="2">The sequence shown here is derived from an EMBL/GenBank/DDBJ whole genome shotgun (WGS) entry which is preliminary data.</text>
</comment>
<reference evidence="2 3" key="1">
    <citation type="submission" date="2021-05" db="EMBL/GenBank/DDBJ databases">
        <title>Draft Whole Genome Sequencing Of Biosensor Chromobacterium violaceum Strain CV026 Reveals A Regulatory RNA In Chromobacterium violaceum Phenotype Regulatory Network.</title>
        <authorList>
            <person name="Hong K.W."/>
            <person name="Chan K.G."/>
            <person name="Chang C.-Y."/>
        </authorList>
    </citation>
    <scope>NUCLEOTIDE SEQUENCE [LARGE SCALE GENOMIC DNA]</scope>
    <source>
        <strain evidence="2 3">ATCC 31532</strain>
    </source>
</reference>
<feature type="coiled-coil region" evidence="1">
    <location>
        <begin position="75"/>
        <end position="102"/>
    </location>
</feature>
<name>A0ABS7FFK3_9NEIS</name>
<dbReference type="GeneID" id="89686098"/>
<dbReference type="RefSeq" id="WP_047236240.1">
    <property type="nucleotide sequence ID" value="NZ_CP142381.1"/>
</dbReference>